<sequence>MSGFGVSRGAAGALLAAAWLALPVVSASSANAAIEPSLDVMMAGSALSLANTASVGCQQTAQVFLRNPDGSPVTHGTVDFFSHLNGMSGNIVGTVPVRDGAASIPWMPDRAGQHVVTAIYYDGQPDYQPVAGYTSVYAVDLGGTCV</sequence>
<proteinExistence type="predicted"/>
<dbReference type="InterPro" id="IPR013783">
    <property type="entry name" value="Ig-like_fold"/>
</dbReference>
<accession>A0A164NVP0</accession>
<dbReference type="RefSeq" id="WP_067586414.1">
    <property type="nucleotide sequence ID" value="NZ_JABMCZ010000005.1"/>
</dbReference>
<feature type="signal peptide" evidence="1">
    <location>
        <begin position="1"/>
        <end position="32"/>
    </location>
</feature>
<dbReference type="GO" id="GO:0005975">
    <property type="term" value="P:carbohydrate metabolic process"/>
    <property type="evidence" value="ECO:0007669"/>
    <property type="project" value="UniProtKB-ARBA"/>
</dbReference>
<dbReference type="EMBL" id="LWGR01000004">
    <property type="protein sequence ID" value="KZM74783.1"/>
    <property type="molecule type" value="Genomic_DNA"/>
</dbReference>
<evidence type="ECO:0000256" key="1">
    <source>
        <dbReference type="SAM" id="SignalP"/>
    </source>
</evidence>
<protein>
    <recommendedName>
        <fullName evidence="4">Ig-like domain repeat protein</fullName>
    </recommendedName>
</protein>
<organism evidence="2 3">
    <name type="scientific">Nocardia terpenica</name>
    <dbReference type="NCBI Taxonomy" id="455432"/>
    <lineage>
        <taxon>Bacteria</taxon>
        <taxon>Bacillati</taxon>
        <taxon>Actinomycetota</taxon>
        <taxon>Actinomycetes</taxon>
        <taxon>Mycobacteriales</taxon>
        <taxon>Nocardiaceae</taxon>
        <taxon>Nocardia</taxon>
    </lineage>
</organism>
<reference evidence="2 3" key="1">
    <citation type="submission" date="2016-04" db="EMBL/GenBank/DDBJ databases">
        <authorList>
            <person name="Evans L.H."/>
            <person name="Alamgir A."/>
            <person name="Owens N."/>
            <person name="Weber N.D."/>
            <person name="Virtaneva K."/>
            <person name="Barbian K."/>
            <person name="Babar A."/>
            <person name="Rosenke K."/>
        </authorList>
    </citation>
    <scope>NUCLEOTIDE SEQUENCE [LARGE SCALE GENOMIC DNA]</scope>
    <source>
        <strain evidence="2 3">IFM 0406</strain>
    </source>
</reference>
<dbReference type="AlphaFoldDB" id="A0A164NVP0"/>
<keyword evidence="1" id="KW-0732">Signal</keyword>
<comment type="caution">
    <text evidence="2">The sequence shown here is derived from an EMBL/GenBank/DDBJ whole genome shotgun (WGS) entry which is preliminary data.</text>
</comment>
<dbReference type="OrthoDB" id="4549707at2"/>
<keyword evidence="3" id="KW-1185">Reference proteome</keyword>
<name>A0A164NVP0_9NOCA</name>
<feature type="chain" id="PRO_5007852165" description="Ig-like domain repeat protein" evidence="1">
    <location>
        <begin position="33"/>
        <end position="146"/>
    </location>
</feature>
<evidence type="ECO:0008006" key="4">
    <source>
        <dbReference type="Google" id="ProtNLM"/>
    </source>
</evidence>
<evidence type="ECO:0000313" key="2">
    <source>
        <dbReference type="EMBL" id="KZM74783.1"/>
    </source>
</evidence>
<dbReference type="Proteomes" id="UP000076512">
    <property type="component" value="Unassembled WGS sequence"/>
</dbReference>
<gene>
    <name evidence="2" type="ORF">AWN90_22345</name>
</gene>
<dbReference type="Gene3D" id="2.60.40.10">
    <property type="entry name" value="Immunoglobulins"/>
    <property type="match status" value="1"/>
</dbReference>
<evidence type="ECO:0000313" key="3">
    <source>
        <dbReference type="Proteomes" id="UP000076512"/>
    </source>
</evidence>